<dbReference type="InterPro" id="IPR036770">
    <property type="entry name" value="Ankyrin_rpt-contain_sf"/>
</dbReference>
<protein>
    <submittedName>
        <fullName evidence="1">Ankyrin repeat domain containing protein</fullName>
    </submittedName>
</protein>
<accession>S4W027</accession>
<name>S4W027_9VIRU</name>
<dbReference type="Proteomes" id="UP000204584">
    <property type="component" value="Segment"/>
</dbReference>
<dbReference type="InterPro" id="IPR002110">
    <property type="entry name" value="Ankyrin_rpt"/>
</dbReference>
<dbReference type="RefSeq" id="YP_008438205.2">
    <property type="nucleotide sequence ID" value="NC_022098.1"/>
</dbReference>
<dbReference type="PANTHER" id="PTHR46586:SF3">
    <property type="entry name" value="ANKYRIN REPEAT-CONTAINING PROTEIN"/>
    <property type="match status" value="1"/>
</dbReference>
<evidence type="ECO:0000313" key="2">
    <source>
        <dbReference type="Proteomes" id="UP000204584"/>
    </source>
</evidence>
<dbReference type="Gene3D" id="1.25.40.20">
    <property type="entry name" value="Ankyrin repeat-containing domain"/>
    <property type="match status" value="2"/>
</dbReference>
<dbReference type="EMBL" id="KC977571">
    <property type="protein sequence ID" value="AGO85131.2"/>
    <property type="molecule type" value="Genomic_DNA"/>
</dbReference>
<gene>
    <name evidence="1" type="ORF">psal_cds_972</name>
</gene>
<proteinExistence type="predicted"/>
<reference evidence="1 2" key="1">
    <citation type="journal article" date="2013" name="Science">
        <title>Pandoraviruses: amoeba viruses with genomes up to 2.5 Mb reaching that of parasitic eukaryotes.</title>
        <authorList>
            <person name="Philippe N."/>
            <person name="Legendre M."/>
            <person name="Doutre G."/>
            <person name="Coute Y."/>
            <person name="Poirot O."/>
            <person name="Lescot M."/>
            <person name="Arslan D."/>
            <person name="Seltzer V."/>
            <person name="Bertaux L."/>
            <person name="Bruley C."/>
            <person name="Garin J."/>
            <person name="Claverie J.M."/>
            <person name="Abergel C."/>
        </authorList>
    </citation>
    <scope>NUCLEOTIDE SEQUENCE [LARGE SCALE GENOMIC DNA]</scope>
</reference>
<dbReference type="PANTHER" id="PTHR46586">
    <property type="entry name" value="ANKYRIN REPEAT-CONTAINING PROTEIN"/>
    <property type="match status" value="1"/>
</dbReference>
<dbReference type="KEGG" id="vg:16606918"/>
<evidence type="ECO:0000313" key="1">
    <source>
        <dbReference type="EMBL" id="AGO85131.2"/>
    </source>
</evidence>
<keyword evidence="2" id="KW-1185">Reference proteome</keyword>
<dbReference type="Pfam" id="PF13637">
    <property type="entry name" value="Ank_4"/>
    <property type="match status" value="1"/>
</dbReference>
<dbReference type="GeneID" id="16606918"/>
<organism evidence="1 2">
    <name type="scientific">Pandoravirus salinus</name>
    <dbReference type="NCBI Taxonomy" id="1349410"/>
    <lineage>
        <taxon>Viruses</taxon>
        <taxon>Pandoravirus</taxon>
    </lineage>
</organism>
<dbReference type="SUPFAM" id="SSF48403">
    <property type="entry name" value="Ankyrin repeat"/>
    <property type="match status" value="1"/>
</dbReference>
<dbReference type="InterPro" id="IPR052050">
    <property type="entry name" value="SecEffector_AnkRepeat"/>
</dbReference>
<sequence length="776" mass="84666">MRRYLSDGADAGWALDRLPRELLASVIAWLDNRDFGAALATAKAFYGAPSLRDAFVRQYGQLDLVEAVTVCPPDALGHLARHKSPTARFTTAHLTAAARAGRVDNVLWLRAHTGAAHRPVCLAPHRPYGTSPVRCLCGLVAAAAEAGHAGAVSALVATGCRVPTNAFAFAAQKGHADVLAALHHAAPYQGACTPEALWVAVDDDQVEIVRFLLTHRLLDCLDEIDSAARLTLDKPRRSHAILVALAHAHISPALLAKQIHSIRANTPEPETAALLDAIVDIECSPALDGDRRMAIVRAMLPVASDRDVPVLFADRDDRQAHADGDSWPRDLDGSISLPTWARLLLADHAPVAVAEVCSRYLGQGSRSALAAHIVGAVDRDAGRRNAAVPQQERWLALTSVLLTNGDLDAIDIITGADTDILWSVAAEAVRKNRLDVLERLDLRRPAPAPWWLGPADDAAGEGHLDILVYIHERGLFGFTTAAMDDAAASGHLDVVKWLHANRTEGCTTEAMDSAALGGHFDVVVYLHENRTEGCTTWAMDSVAHHPDGRILRFLHENRTEGCTRRAMNTAAAHGNIDNVRFLHENRTEGCTTHAMDMAAARHLDMVRWLYDNRTEGCSIRALYTAIRRRHTDTILYLLDTTDHDCDGTHLARAACLEPPTIFQRLCLRPLPSGPSTATLRDALSSAIRMNSAKAVKRLARRYPDHPSIFGFGALRDAVAERRSHMVECLVMEMPSVCDPRILRGAGGQCRYGTCRQWSTFYRRLAAHLDEAHDRPS</sequence>